<dbReference type="InterPro" id="IPR036846">
    <property type="entry name" value="GM2-AP_sf"/>
</dbReference>
<name>A0A6G0XKF9_APHCR</name>
<keyword evidence="3" id="KW-1185">Reference proteome</keyword>
<dbReference type="OrthoDB" id="6587551at2759"/>
<reference evidence="2 3" key="1">
    <citation type="submission" date="2019-08" db="EMBL/GenBank/DDBJ databases">
        <title>Whole genome of Aphis craccivora.</title>
        <authorList>
            <person name="Voronova N.V."/>
            <person name="Shulinski R.S."/>
            <person name="Bandarenka Y.V."/>
            <person name="Zhorov D.G."/>
            <person name="Warner D."/>
        </authorList>
    </citation>
    <scope>NUCLEOTIDE SEQUENCE [LARGE SCALE GENOMIC DNA]</scope>
    <source>
        <strain evidence="2">180601</strain>
        <tissue evidence="2">Whole Body</tissue>
    </source>
</reference>
<sequence length="162" mass="18621">MKLGPFQLIFKQLHNCNPTQKNKIQHNVYISHRSGSELLLGNSTLEIPLDDSFFLEIKMALKDASGNWKENSFMHKIPKACSSFKKTMGKNWPAFINGIGFKTTDCPIPSGTYIAQGFNMSLFMDTNFPKVFIYGTYRVHMYYSRKNEIFGCIVCIVEFKRP</sequence>
<organism evidence="2 3">
    <name type="scientific">Aphis craccivora</name>
    <name type="common">Cowpea aphid</name>
    <dbReference type="NCBI Taxonomy" id="307492"/>
    <lineage>
        <taxon>Eukaryota</taxon>
        <taxon>Metazoa</taxon>
        <taxon>Ecdysozoa</taxon>
        <taxon>Arthropoda</taxon>
        <taxon>Hexapoda</taxon>
        <taxon>Insecta</taxon>
        <taxon>Pterygota</taxon>
        <taxon>Neoptera</taxon>
        <taxon>Paraneoptera</taxon>
        <taxon>Hemiptera</taxon>
        <taxon>Sternorrhyncha</taxon>
        <taxon>Aphidomorpha</taxon>
        <taxon>Aphidoidea</taxon>
        <taxon>Aphididae</taxon>
        <taxon>Aphidini</taxon>
        <taxon>Aphis</taxon>
        <taxon>Aphis</taxon>
    </lineage>
</organism>
<proteinExistence type="predicted"/>
<comment type="caution">
    <text evidence="2">The sequence shown here is derived from an EMBL/GenBank/DDBJ whole genome shotgun (WGS) entry which is preliminary data.</text>
</comment>
<dbReference type="AlphaFoldDB" id="A0A6G0XKF9"/>
<gene>
    <name evidence="2" type="ORF">FWK35_00028987</name>
</gene>
<evidence type="ECO:0000313" key="2">
    <source>
        <dbReference type="EMBL" id="KAF0740673.1"/>
    </source>
</evidence>
<keyword evidence="1" id="KW-0732">Signal</keyword>
<protein>
    <recommendedName>
        <fullName evidence="4">MD-2-related lipid-recognition domain-containing protein</fullName>
    </recommendedName>
</protein>
<dbReference type="SUPFAM" id="SSF63707">
    <property type="entry name" value="Ganglioside M2 (gm2) activator"/>
    <property type="match status" value="1"/>
</dbReference>
<dbReference type="Gene3D" id="2.70.220.10">
    <property type="entry name" value="Ganglioside GM2 activator"/>
    <property type="match status" value="1"/>
</dbReference>
<dbReference type="EMBL" id="VUJU01007777">
    <property type="protein sequence ID" value="KAF0740673.1"/>
    <property type="molecule type" value="Genomic_DNA"/>
</dbReference>
<dbReference type="Proteomes" id="UP000478052">
    <property type="component" value="Unassembled WGS sequence"/>
</dbReference>
<evidence type="ECO:0000313" key="3">
    <source>
        <dbReference type="Proteomes" id="UP000478052"/>
    </source>
</evidence>
<evidence type="ECO:0000256" key="1">
    <source>
        <dbReference type="ARBA" id="ARBA00022729"/>
    </source>
</evidence>
<evidence type="ECO:0008006" key="4">
    <source>
        <dbReference type="Google" id="ProtNLM"/>
    </source>
</evidence>
<accession>A0A6G0XKF9</accession>